<keyword evidence="2" id="KW-1185">Reference proteome</keyword>
<organism evidence="1 2">
    <name type="scientific">Salvia divinorum</name>
    <name type="common">Maria pastora</name>
    <name type="synonym">Diviner's sage</name>
    <dbReference type="NCBI Taxonomy" id="28513"/>
    <lineage>
        <taxon>Eukaryota</taxon>
        <taxon>Viridiplantae</taxon>
        <taxon>Streptophyta</taxon>
        <taxon>Embryophyta</taxon>
        <taxon>Tracheophyta</taxon>
        <taxon>Spermatophyta</taxon>
        <taxon>Magnoliopsida</taxon>
        <taxon>eudicotyledons</taxon>
        <taxon>Gunneridae</taxon>
        <taxon>Pentapetalae</taxon>
        <taxon>asterids</taxon>
        <taxon>lamiids</taxon>
        <taxon>Lamiales</taxon>
        <taxon>Lamiaceae</taxon>
        <taxon>Nepetoideae</taxon>
        <taxon>Mentheae</taxon>
        <taxon>Salviinae</taxon>
        <taxon>Salvia</taxon>
        <taxon>Salvia subgen. Calosphace</taxon>
    </lineage>
</organism>
<reference evidence="1 2" key="1">
    <citation type="submission" date="2024-06" db="EMBL/GenBank/DDBJ databases">
        <title>A chromosome level genome sequence of Diviner's sage (Salvia divinorum).</title>
        <authorList>
            <person name="Ford S.A."/>
            <person name="Ro D.-K."/>
            <person name="Ness R.W."/>
            <person name="Phillips M.A."/>
        </authorList>
    </citation>
    <scope>NUCLEOTIDE SEQUENCE [LARGE SCALE GENOMIC DNA]</scope>
    <source>
        <strain evidence="1">SAF-2024a</strain>
        <tissue evidence="1">Leaf</tissue>
    </source>
</reference>
<dbReference type="EMBL" id="JBEAFC010000007">
    <property type="protein sequence ID" value="KAL1550050.1"/>
    <property type="molecule type" value="Genomic_DNA"/>
</dbReference>
<proteinExistence type="predicted"/>
<gene>
    <name evidence="1" type="ORF">AAHA92_18065</name>
</gene>
<dbReference type="AlphaFoldDB" id="A0ABD1H0V2"/>
<comment type="caution">
    <text evidence="1">The sequence shown here is derived from an EMBL/GenBank/DDBJ whole genome shotgun (WGS) entry which is preliminary data.</text>
</comment>
<protein>
    <submittedName>
        <fullName evidence="1">Uncharacterized protein</fullName>
    </submittedName>
</protein>
<evidence type="ECO:0000313" key="1">
    <source>
        <dbReference type="EMBL" id="KAL1550050.1"/>
    </source>
</evidence>
<accession>A0ABD1H0V2</accession>
<dbReference type="Proteomes" id="UP001567538">
    <property type="component" value="Unassembled WGS sequence"/>
</dbReference>
<evidence type="ECO:0000313" key="2">
    <source>
        <dbReference type="Proteomes" id="UP001567538"/>
    </source>
</evidence>
<name>A0ABD1H0V2_SALDI</name>
<sequence length="72" mass="7701">MHCQGLHSSVASYCSASRALIMVNANLDEELVIFENQITEVVPGQVSSNYPPIRGNLVGGPGDSWLVLSLSQ</sequence>